<evidence type="ECO:0000256" key="6">
    <source>
        <dbReference type="ARBA" id="ARBA00022617"/>
    </source>
</evidence>
<comment type="subcellular location">
    <subcellularLocation>
        <location evidence="1">Cell membrane</location>
        <topology evidence="1">Lipid-anchor</topology>
        <topology evidence="1">GPI-anchor</topology>
    </subcellularLocation>
    <subcellularLocation>
        <location evidence="2">Secreted</location>
    </subcellularLocation>
</comment>
<organism evidence="19 20">
    <name type="scientific">Ajellomyces dermatitidis (strain ER-3 / ATCC MYA-2586)</name>
    <name type="common">Blastomyces dermatitidis</name>
    <dbReference type="NCBI Taxonomy" id="559297"/>
    <lineage>
        <taxon>Eukaryota</taxon>
        <taxon>Fungi</taxon>
        <taxon>Dikarya</taxon>
        <taxon>Ascomycota</taxon>
        <taxon>Pezizomycotina</taxon>
        <taxon>Eurotiomycetes</taxon>
        <taxon>Eurotiomycetidae</taxon>
        <taxon>Onygenales</taxon>
        <taxon>Ajellomycetaceae</taxon>
        <taxon>Blastomyces</taxon>
    </lineage>
</organism>
<dbReference type="PANTHER" id="PTHR37928:SF2">
    <property type="entry name" value="GPI ANCHORED CFEM DOMAIN PROTEIN (AFU_ORTHOLOGUE AFUA_6G10580)"/>
    <property type="match status" value="1"/>
</dbReference>
<keyword evidence="10 15" id="KW-0408">Iron</keyword>
<keyword evidence="6 15" id="KW-0349">Heme</keyword>
<keyword evidence="5" id="KW-0964">Secreted</keyword>
<evidence type="ECO:0000256" key="15">
    <source>
        <dbReference type="PROSITE-ProRule" id="PRU01356"/>
    </source>
</evidence>
<feature type="compositionally biased region" description="Low complexity" evidence="16">
    <location>
        <begin position="129"/>
        <end position="141"/>
    </location>
</feature>
<evidence type="ECO:0000256" key="17">
    <source>
        <dbReference type="SAM" id="SignalP"/>
    </source>
</evidence>
<dbReference type="InterPro" id="IPR051735">
    <property type="entry name" value="CFEM_domain"/>
</dbReference>
<evidence type="ECO:0000259" key="18">
    <source>
        <dbReference type="PROSITE" id="PS52012"/>
    </source>
</evidence>
<reference evidence="20" key="1">
    <citation type="journal article" date="2015" name="PLoS Genet.">
        <title>The dynamic genome and transcriptome of the human fungal pathogen Blastomyces and close relative Emmonsia.</title>
        <authorList>
            <person name="Munoz J.F."/>
            <person name="Gauthier G.M."/>
            <person name="Desjardins C.A."/>
            <person name="Gallo J.E."/>
            <person name="Holder J."/>
            <person name="Sullivan T.D."/>
            <person name="Marty A.J."/>
            <person name="Carmen J.C."/>
            <person name="Chen Z."/>
            <person name="Ding L."/>
            <person name="Gujja S."/>
            <person name="Magrini V."/>
            <person name="Misas E."/>
            <person name="Mitreva M."/>
            <person name="Priest M."/>
            <person name="Saif S."/>
            <person name="Whiston E.A."/>
            <person name="Young S."/>
            <person name="Zeng Q."/>
            <person name="Goldman W.E."/>
            <person name="Mardis E.R."/>
            <person name="Taylor J.W."/>
            <person name="McEwen J.G."/>
            <person name="Clay O.K."/>
            <person name="Klein B.S."/>
            <person name="Cuomo C.A."/>
        </authorList>
    </citation>
    <scope>NUCLEOTIDE SEQUENCE [LARGE SCALE GENOMIC DNA]</scope>
    <source>
        <strain evidence="20">ER-3 / ATCC MYA-2586</strain>
    </source>
</reference>
<keyword evidence="14" id="KW-0449">Lipoprotein</keyword>
<keyword evidence="20" id="KW-1185">Reference proteome</keyword>
<evidence type="ECO:0000256" key="1">
    <source>
        <dbReference type="ARBA" id="ARBA00004609"/>
    </source>
</evidence>
<evidence type="ECO:0000256" key="5">
    <source>
        <dbReference type="ARBA" id="ARBA00022525"/>
    </source>
</evidence>
<evidence type="ECO:0000313" key="19">
    <source>
        <dbReference type="EMBL" id="EEQ88658.1"/>
    </source>
</evidence>
<keyword evidence="12 15" id="KW-1015">Disulfide bond</keyword>
<evidence type="ECO:0000256" key="12">
    <source>
        <dbReference type="ARBA" id="ARBA00023157"/>
    </source>
</evidence>
<feature type="disulfide bond" evidence="15">
    <location>
        <begin position="48"/>
        <end position="81"/>
    </location>
</feature>
<comment type="caution">
    <text evidence="15">Lacks conserved residue(s) required for the propagation of feature annotation.</text>
</comment>
<keyword evidence="9 17" id="KW-0732">Signal</keyword>
<evidence type="ECO:0000256" key="13">
    <source>
        <dbReference type="ARBA" id="ARBA00023180"/>
    </source>
</evidence>
<protein>
    <recommendedName>
        <fullName evidence="18">CFEM domain-containing protein</fullName>
    </recommendedName>
</protein>
<dbReference type="Pfam" id="PF05730">
    <property type="entry name" value="CFEM"/>
    <property type="match status" value="1"/>
</dbReference>
<dbReference type="Proteomes" id="UP000002039">
    <property type="component" value="Unassembled WGS sequence"/>
</dbReference>
<accession>A0ABP2F0U1</accession>
<evidence type="ECO:0000256" key="7">
    <source>
        <dbReference type="ARBA" id="ARBA00022622"/>
    </source>
</evidence>
<dbReference type="PROSITE" id="PS52012">
    <property type="entry name" value="CFEM"/>
    <property type="match status" value="1"/>
</dbReference>
<feature type="compositionally biased region" description="Low complexity" evidence="16">
    <location>
        <begin position="98"/>
        <end position="121"/>
    </location>
</feature>
<evidence type="ECO:0000256" key="4">
    <source>
        <dbReference type="ARBA" id="ARBA00022475"/>
    </source>
</evidence>
<feature type="domain" description="CFEM" evidence="18">
    <location>
        <begin position="1"/>
        <end position="109"/>
    </location>
</feature>
<evidence type="ECO:0000256" key="14">
    <source>
        <dbReference type="ARBA" id="ARBA00023288"/>
    </source>
</evidence>
<sequence length="181" mass="17282">MRLAITAAVASSLLALVAAQAGDLPKCAQECAGPAIPADCGIDPECICKAKSFIDAITCCVATKCDKDEQEKAISIAKITCAAVGVTDLPDAAVCDSASSSASATPSSPSSKPTGSTAGPTASSEPTKSGAETTPTGSPTGSGTGAPPPAGTETPAAGNRVGVATGMGVGVGLVMGVLGVM</sequence>
<dbReference type="GeneID" id="69026033"/>
<evidence type="ECO:0000313" key="20">
    <source>
        <dbReference type="Proteomes" id="UP000002039"/>
    </source>
</evidence>
<dbReference type="RefSeq" id="XP_045275741.1">
    <property type="nucleotide sequence ID" value="XM_045419438.1"/>
</dbReference>
<keyword evidence="4" id="KW-1003">Cell membrane</keyword>
<proteinExistence type="inferred from homology"/>
<evidence type="ECO:0000256" key="10">
    <source>
        <dbReference type="ARBA" id="ARBA00023004"/>
    </source>
</evidence>
<keyword evidence="13" id="KW-0325">Glycoprotein</keyword>
<feature type="region of interest" description="Disordered" evidence="16">
    <location>
        <begin position="98"/>
        <end position="159"/>
    </location>
</feature>
<dbReference type="EMBL" id="EQ999975">
    <property type="protein sequence ID" value="EEQ88658.1"/>
    <property type="molecule type" value="Genomic_DNA"/>
</dbReference>
<keyword evidence="7" id="KW-0336">GPI-anchor</keyword>
<dbReference type="PANTHER" id="PTHR37928">
    <property type="entry name" value="CFEM DOMAIN PROTEIN (AFU_ORTHOLOGUE AFUA_6G14090)"/>
    <property type="match status" value="1"/>
</dbReference>
<comment type="similarity">
    <text evidence="3">Belongs to the RBT5 family.</text>
</comment>
<evidence type="ECO:0000256" key="8">
    <source>
        <dbReference type="ARBA" id="ARBA00022723"/>
    </source>
</evidence>
<feature type="chain" id="PRO_5046381852" description="CFEM domain-containing protein" evidence="17">
    <location>
        <begin position="20"/>
        <end position="181"/>
    </location>
</feature>
<gene>
    <name evidence="19" type="ORF">BDCG_03778</name>
</gene>
<feature type="binding site" description="axial binding residue" evidence="15">
    <location>
        <position position="43"/>
    </location>
    <ligand>
        <name>heme</name>
        <dbReference type="ChEBI" id="CHEBI:30413"/>
    </ligand>
    <ligandPart>
        <name>Fe</name>
        <dbReference type="ChEBI" id="CHEBI:18248"/>
    </ligandPart>
</feature>
<keyword evidence="8 15" id="KW-0479">Metal-binding</keyword>
<name>A0ABP2F0U1_AJEDR</name>
<evidence type="ECO:0000256" key="11">
    <source>
        <dbReference type="ARBA" id="ARBA00023136"/>
    </source>
</evidence>
<feature type="signal peptide" evidence="17">
    <location>
        <begin position="1"/>
        <end position="19"/>
    </location>
</feature>
<evidence type="ECO:0000256" key="3">
    <source>
        <dbReference type="ARBA" id="ARBA00010031"/>
    </source>
</evidence>
<dbReference type="InterPro" id="IPR008427">
    <property type="entry name" value="Extracellular_membr_CFEM_dom"/>
</dbReference>
<evidence type="ECO:0000256" key="9">
    <source>
        <dbReference type="ARBA" id="ARBA00022729"/>
    </source>
</evidence>
<keyword evidence="11" id="KW-0472">Membrane</keyword>
<evidence type="ECO:0000256" key="2">
    <source>
        <dbReference type="ARBA" id="ARBA00004613"/>
    </source>
</evidence>
<evidence type="ECO:0000256" key="16">
    <source>
        <dbReference type="SAM" id="MobiDB-lite"/>
    </source>
</evidence>